<accession>A0A9W6UXG7</accession>
<dbReference type="EMBL" id="BSRZ01000030">
    <property type="protein sequence ID" value="GLW67651.1"/>
    <property type="molecule type" value="Genomic_DNA"/>
</dbReference>
<dbReference type="RefSeq" id="WP_067917597.1">
    <property type="nucleotide sequence ID" value="NZ_BSRZ01000030.1"/>
</dbReference>
<dbReference type="Proteomes" id="UP001165124">
    <property type="component" value="Unassembled WGS sequence"/>
</dbReference>
<name>A0A9W6UXG7_9ACTN</name>
<protein>
    <submittedName>
        <fullName evidence="1">Uncharacterized protein</fullName>
    </submittedName>
</protein>
<comment type="caution">
    <text evidence="1">The sequence shown here is derived from an EMBL/GenBank/DDBJ whole genome shotgun (WGS) entry which is preliminary data.</text>
</comment>
<sequence>MLMQVFQVVSLAMGDWQPRPAMPPLTRRQHRELAQTLRRLPSCYRDRLPQPTLRRVTDAAAAGRWEKAVELLVSALHSRAARVTAAERNELRAIVTALALPAERVDALPLR</sequence>
<dbReference type="AlphaFoldDB" id="A0A9W6UXG7"/>
<evidence type="ECO:0000313" key="1">
    <source>
        <dbReference type="EMBL" id="GLW67651.1"/>
    </source>
</evidence>
<organism evidence="1 2">
    <name type="scientific">Actinomadura rubrobrunea</name>
    <dbReference type="NCBI Taxonomy" id="115335"/>
    <lineage>
        <taxon>Bacteria</taxon>
        <taxon>Bacillati</taxon>
        <taxon>Actinomycetota</taxon>
        <taxon>Actinomycetes</taxon>
        <taxon>Streptosporangiales</taxon>
        <taxon>Thermomonosporaceae</taxon>
        <taxon>Actinomadura</taxon>
    </lineage>
</organism>
<gene>
    <name evidence="1" type="ORF">Arub01_58940</name>
</gene>
<keyword evidence="2" id="KW-1185">Reference proteome</keyword>
<proteinExistence type="predicted"/>
<reference evidence="1" key="1">
    <citation type="submission" date="2023-02" db="EMBL/GenBank/DDBJ databases">
        <title>Actinomadura rubrobrunea NBRC 14622.</title>
        <authorList>
            <person name="Ichikawa N."/>
            <person name="Sato H."/>
            <person name="Tonouchi N."/>
        </authorList>
    </citation>
    <scope>NUCLEOTIDE SEQUENCE</scope>
    <source>
        <strain evidence="1">NBRC 14622</strain>
    </source>
</reference>
<evidence type="ECO:0000313" key="2">
    <source>
        <dbReference type="Proteomes" id="UP001165124"/>
    </source>
</evidence>